<accession>A0A8H7CFF5</accession>
<feature type="transmembrane region" description="Helical" evidence="6">
    <location>
        <begin position="353"/>
        <end position="371"/>
    </location>
</feature>
<name>A0A8H7CFF5_9AGAR</name>
<keyword evidence="4 6" id="KW-0472">Membrane</keyword>
<comment type="caution">
    <text evidence="7">The sequence shown here is derived from an EMBL/GenBank/DDBJ whole genome shotgun (WGS) entry which is preliminary data.</text>
</comment>
<gene>
    <name evidence="7" type="ORF">MVEN_02364000</name>
</gene>
<feature type="compositionally biased region" description="Polar residues" evidence="5">
    <location>
        <begin position="1"/>
        <end position="13"/>
    </location>
</feature>
<feature type="compositionally biased region" description="Low complexity" evidence="5">
    <location>
        <begin position="15"/>
        <end position="33"/>
    </location>
</feature>
<evidence type="ECO:0000256" key="6">
    <source>
        <dbReference type="SAM" id="Phobius"/>
    </source>
</evidence>
<evidence type="ECO:0000256" key="3">
    <source>
        <dbReference type="ARBA" id="ARBA00022989"/>
    </source>
</evidence>
<dbReference type="SUPFAM" id="SSF103473">
    <property type="entry name" value="MFS general substrate transporter"/>
    <property type="match status" value="1"/>
</dbReference>
<evidence type="ECO:0000313" key="8">
    <source>
        <dbReference type="Proteomes" id="UP000620124"/>
    </source>
</evidence>
<dbReference type="InterPro" id="IPR004752">
    <property type="entry name" value="AmpG_permease/AT-1"/>
</dbReference>
<dbReference type="GO" id="GO:0035348">
    <property type="term" value="P:acetyl-CoA transmembrane transport"/>
    <property type="evidence" value="ECO:0007669"/>
    <property type="project" value="InterPro"/>
</dbReference>
<organism evidence="7 8">
    <name type="scientific">Mycena venus</name>
    <dbReference type="NCBI Taxonomy" id="2733690"/>
    <lineage>
        <taxon>Eukaryota</taxon>
        <taxon>Fungi</taxon>
        <taxon>Dikarya</taxon>
        <taxon>Basidiomycota</taxon>
        <taxon>Agaricomycotina</taxon>
        <taxon>Agaricomycetes</taxon>
        <taxon>Agaricomycetidae</taxon>
        <taxon>Agaricales</taxon>
        <taxon>Marasmiineae</taxon>
        <taxon>Mycenaceae</taxon>
        <taxon>Mycena</taxon>
    </lineage>
</organism>
<dbReference type="Pfam" id="PF13000">
    <property type="entry name" value="Acatn"/>
    <property type="match status" value="2"/>
</dbReference>
<feature type="transmembrane region" description="Helical" evidence="6">
    <location>
        <begin position="520"/>
        <end position="541"/>
    </location>
</feature>
<evidence type="ECO:0000256" key="4">
    <source>
        <dbReference type="ARBA" id="ARBA00023136"/>
    </source>
</evidence>
<feature type="transmembrane region" description="Helical" evidence="6">
    <location>
        <begin position="446"/>
        <end position="465"/>
    </location>
</feature>
<feature type="transmembrane region" description="Helical" evidence="6">
    <location>
        <begin position="411"/>
        <end position="434"/>
    </location>
</feature>
<reference evidence="7" key="1">
    <citation type="submission" date="2020-05" db="EMBL/GenBank/DDBJ databases">
        <title>Mycena genomes resolve the evolution of fungal bioluminescence.</title>
        <authorList>
            <person name="Tsai I.J."/>
        </authorList>
    </citation>
    <scope>NUCLEOTIDE SEQUENCE</scope>
    <source>
        <strain evidence="7">CCC161011</strain>
    </source>
</reference>
<proteinExistence type="predicted"/>
<dbReference type="OrthoDB" id="6415790at2759"/>
<evidence type="ECO:0008006" key="9">
    <source>
        <dbReference type="Google" id="ProtNLM"/>
    </source>
</evidence>
<feature type="transmembrane region" description="Helical" evidence="6">
    <location>
        <begin position="167"/>
        <end position="184"/>
    </location>
</feature>
<feature type="transmembrane region" description="Helical" evidence="6">
    <location>
        <begin position="93"/>
        <end position="117"/>
    </location>
</feature>
<keyword evidence="8" id="KW-1185">Reference proteome</keyword>
<dbReference type="Proteomes" id="UP000620124">
    <property type="component" value="Unassembled WGS sequence"/>
</dbReference>
<feature type="transmembrane region" description="Helical" evidence="6">
    <location>
        <begin position="383"/>
        <end position="405"/>
    </location>
</feature>
<evidence type="ECO:0000256" key="5">
    <source>
        <dbReference type="SAM" id="MobiDB-lite"/>
    </source>
</evidence>
<dbReference type="AlphaFoldDB" id="A0A8H7CFF5"/>
<dbReference type="InterPro" id="IPR024371">
    <property type="entry name" value="AcetylCoA_trans_1-like"/>
</dbReference>
<sequence length="662" mass="74797">MDDTLSNSFQNIALSPRTPRFSPRTPRFSPRTPRSTVYRKFETGLDDLGEEDEAELTLLDEDERRQYADGLEDGFGAINRTPGPVSAEDKRAMVLLCVLYLIQGVPLGLALGSMPFILQTQLSYSQLATFALSGYPYSLKLLWSPIIDSVFFSSFGRRKSWIIPMQLINGTLMLYISLNIQRLMDNPSHHVTHLTNVFTALVFFSATQDIAVDGWTLTLLSPENLSYASTCQTIGLNTGYFTSYTVFLALNSEAIAEKWGLPRLTLAAYLKFWCFVSYGVCVLLLFKKERKEAASDSKIAIKEVYKQIWTMCKMPHIQALAFMFVFGKIGFAANDAATSLKMVEKGLLREDLAVAVLINFPFQIIAGWMVGTWSRGEYPLRPWLYTFWPRIGFAFTAMLIVYWFPSPPVSAGFFVFLVVHTVLTSFTSTIQFVGSSAFFTRISDPLIGGTYMTLLNTFSNIGTMWPKWFVLKSVDMFTVATCQIVDDSTYFGEVATECVTNHGKALCAELQGHCLVVRDGYYLVSTFCMIFGVVFLIFYTVPTAWRLQCELITHHPSFFPPNFHFPVVSSTSNFVAREVTIIWYYFAVRLLTTVPLPHLHISNTINIVKLIKLGGIVWDCEPKMIDSLDVEYVPWIVASDVPKLRNLGRLVRILVNREMCNS</sequence>
<dbReference type="GO" id="GO:0008521">
    <property type="term" value="F:acetyl-CoA transmembrane transporter activity"/>
    <property type="evidence" value="ECO:0007669"/>
    <property type="project" value="InterPro"/>
</dbReference>
<dbReference type="FunFam" id="1.20.1250.20:FF:000289">
    <property type="entry name" value="Acetyl-coenzyme A transporter 1"/>
    <property type="match status" value="1"/>
</dbReference>
<evidence type="ECO:0000256" key="2">
    <source>
        <dbReference type="ARBA" id="ARBA00022692"/>
    </source>
</evidence>
<dbReference type="PANTHER" id="PTHR12778:SF9">
    <property type="entry name" value="ACETYL-COENZYME A TRANSPORTER 1"/>
    <property type="match status" value="1"/>
</dbReference>
<evidence type="ECO:0000256" key="1">
    <source>
        <dbReference type="ARBA" id="ARBA00004141"/>
    </source>
</evidence>
<keyword evidence="2 6" id="KW-0812">Transmembrane</keyword>
<evidence type="ECO:0000313" key="7">
    <source>
        <dbReference type="EMBL" id="KAF7333478.1"/>
    </source>
</evidence>
<feature type="region of interest" description="Disordered" evidence="5">
    <location>
        <begin position="1"/>
        <end position="33"/>
    </location>
</feature>
<comment type="subcellular location">
    <subcellularLocation>
        <location evidence="1">Membrane</location>
        <topology evidence="1">Multi-pass membrane protein</topology>
    </subcellularLocation>
</comment>
<keyword evidence="3 6" id="KW-1133">Transmembrane helix</keyword>
<dbReference type="PANTHER" id="PTHR12778">
    <property type="entry name" value="SOLUTE CARRIER FAMILY 33 ACETYL-COA TRANSPORTER -RELATED"/>
    <property type="match status" value="1"/>
</dbReference>
<dbReference type="InterPro" id="IPR036259">
    <property type="entry name" value="MFS_trans_sf"/>
</dbReference>
<dbReference type="EMBL" id="JACAZI010000029">
    <property type="protein sequence ID" value="KAF7333478.1"/>
    <property type="molecule type" value="Genomic_DNA"/>
</dbReference>
<protein>
    <recommendedName>
        <fullName evidence="9">MFS general substrate transporter</fullName>
    </recommendedName>
</protein>
<dbReference type="GO" id="GO:0016020">
    <property type="term" value="C:membrane"/>
    <property type="evidence" value="ECO:0007669"/>
    <property type="project" value="UniProtKB-SubCell"/>
</dbReference>
<feature type="transmembrane region" description="Helical" evidence="6">
    <location>
        <begin position="266"/>
        <end position="286"/>
    </location>
</feature>